<evidence type="ECO:0000256" key="1">
    <source>
        <dbReference type="SAM" id="MobiDB-lite"/>
    </source>
</evidence>
<dbReference type="InterPro" id="IPR005546">
    <property type="entry name" value="Autotransporte_beta"/>
</dbReference>
<dbReference type="SUPFAM" id="SSF103515">
    <property type="entry name" value="Autotransporter"/>
    <property type="match status" value="1"/>
</dbReference>
<name>A0A3D8IX06_9HELI</name>
<gene>
    <name evidence="3" type="ORF">CQA62_02350</name>
</gene>
<evidence type="ECO:0000313" key="3">
    <source>
        <dbReference type="EMBL" id="RDU69510.1"/>
    </source>
</evidence>
<protein>
    <recommendedName>
        <fullName evidence="2">Autotransporter domain-containing protein</fullName>
    </recommendedName>
</protein>
<evidence type="ECO:0000259" key="2">
    <source>
        <dbReference type="PROSITE" id="PS51208"/>
    </source>
</evidence>
<evidence type="ECO:0000313" key="4">
    <source>
        <dbReference type="Proteomes" id="UP000257067"/>
    </source>
</evidence>
<dbReference type="PROSITE" id="PS51208">
    <property type="entry name" value="AUTOTRANSPORTER"/>
    <property type="match status" value="1"/>
</dbReference>
<dbReference type="OrthoDB" id="5317041at2"/>
<proteinExistence type="predicted"/>
<comment type="caution">
    <text evidence="3">The sequence shown here is derived from an EMBL/GenBank/DDBJ whole genome shotgun (WGS) entry which is preliminary data.</text>
</comment>
<reference evidence="3 4" key="1">
    <citation type="submission" date="2018-04" db="EMBL/GenBank/DDBJ databases">
        <title>Novel Campyloabacter and Helicobacter Species and Strains.</title>
        <authorList>
            <person name="Mannion A.J."/>
            <person name="Shen Z."/>
            <person name="Fox J.G."/>
        </authorList>
    </citation>
    <scope>NUCLEOTIDE SEQUENCE [LARGE SCALE GENOMIC DNA]</scope>
    <source>
        <strain evidence="3 4">ATCC 700242</strain>
    </source>
</reference>
<feature type="domain" description="Autotransporter" evidence="2">
    <location>
        <begin position="1195"/>
        <end position="1462"/>
    </location>
</feature>
<dbReference type="EMBL" id="NXLU01000002">
    <property type="protein sequence ID" value="RDU69510.1"/>
    <property type="molecule type" value="Genomic_DNA"/>
</dbReference>
<organism evidence="3 4">
    <name type="scientific">Helicobacter cholecystus</name>
    <dbReference type="NCBI Taxonomy" id="45498"/>
    <lineage>
        <taxon>Bacteria</taxon>
        <taxon>Pseudomonadati</taxon>
        <taxon>Campylobacterota</taxon>
        <taxon>Epsilonproteobacteria</taxon>
        <taxon>Campylobacterales</taxon>
        <taxon>Helicobacteraceae</taxon>
        <taxon>Helicobacter</taxon>
    </lineage>
</organism>
<accession>A0A3D8IX06</accession>
<dbReference type="SMART" id="SM00869">
    <property type="entry name" value="Autotransporter"/>
    <property type="match status" value="1"/>
</dbReference>
<dbReference type="RefSeq" id="WP_104724537.1">
    <property type="nucleotide sequence ID" value="NZ_FZNE01000003.1"/>
</dbReference>
<keyword evidence="4" id="KW-1185">Reference proteome</keyword>
<dbReference type="InterPro" id="IPR036709">
    <property type="entry name" value="Autotransporte_beta_dom_sf"/>
</dbReference>
<sequence>MKTHNIFVSLIASSLLLQAQDSEVQIDFSASSSDLTHKTPTWNPLGFNSDDFKWDQDRGVFIINSNSNKGAGSTPPSLTPLVPPPNVIATFSSDKKDEGILTLKNFNFISGYKNSELKLPTLSELSQIQFGSKLTIKNADSSGTPFKSFILGGYQNNTGNINLYSGTNLAIEGFTQTTLKGGIYIRSGNTRGLDSNNNEINLYTGTNDSVMRNARKTSLSIKSQSDYSLLSMEASLNLETNNNDKTQEKAIASFSSDIQGDTKILGSVYIADKAEVSFRSSNHLEIGSSINIYAQEAKKITEDSLGNQSVAQSDREGAKKINLTLEATKISLNGGINVGTGARELVTKVDSNGITKINTYATDIGSTASITANIDYKGTNSSSKPEDWVEAQKAQFIQGGGSMRIGKNSDIVLRVINNENAFVKQNDSQEQEYAMNLTHVSIEEQKENNKILNFDAQVQVKNSSAGSPPNPIGVTKANGGKILLNGSFDLASNARALIQAYDGIDTGSSAKFTLGKDSLLWLKGAQDSGLSMEFKGSINANGGAIVLGDTYKNQSSTAEFETQLINTSSTTISNSMRSTTEQAPTRPPTRGIDQENHTPRELDPAGVFLLGKSNVFDNQGTLTFDGGGNLSTMTSRQDSVVRDILITNTKNKKGIIQANGAKNAITSSGSITLISQDIALSSKTLDDEKKTLQEGELILYSNSLNASSFIQLGSNQPNSGKDKVSISGGTFKIVSQIAGVKSYNLRLTKTNLDLSSLALNNQLSNANTSDASKNAKSTNSDDVSVAGAFVNLRKLQLGGNVNIFVNDSQGIIANGDARELKKDFVENLAIFEVQGSNQIISNTKESQTRFSFDNYAILNLKSSASLYVGGDINHAGSLVFSADQFGMGSLILKGDLNIDMTNHQERGETVNPLIAINHTNFYSLLVDQVYMLIKTQEGNINYRVGSALLKPNTQDGNTPQPRDSELTYDSQKALLKNEIEDYINGKNAYEGNENKLGIFLNGVALIGNDFIGFGVIRSEAISQITINGTPTGVIDQYMKILQNSDGAISEKKTQEMINILNSSDSKAMQALNNALEAKNGLELGILKDIGSYNSASLVSVANQIQQAMRSVSDISRPVIEDFRKMKVIREIAVQNRMVRSSNPYTAQMELESIVSEISPHFENQKSSEQKDTQSVSHEQTHQVLDAPAPFLFDDRIAFRNNIWFSAITSTSKTSLDNSSLYGMSLGYEYMPIPNILFGIYGAYGYSTYKANTLKNSAHNLDLSAYVRLYYGASEFDVTLSYLHGFNQAQTQFSNSLDQSFNFGTDSFDLNIRYGYIFKTPLKGFLLKPLANFTFYGVGLPTLIGEGSSNSIVLNEQMQGGMEFGAGLEFRQYLSAFSYIYFLPSLEYNLYESKAESSVAFVGASNKMHYGLSRYGKWNFSLYAGGEGYINQAFSINVSAGYRGALDTQEHNLGISAGLKYKF</sequence>
<feature type="region of interest" description="Disordered" evidence="1">
    <location>
        <begin position="572"/>
        <end position="600"/>
    </location>
</feature>
<dbReference type="Proteomes" id="UP000257067">
    <property type="component" value="Unassembled WGS sequence"/>
</dbReference>
<dbReference type="Gene3D" id="2.40.128.130">
    <property type="entry name" value="Autotransporter beta-domain"/>
    <property type="match status" value="1"/>
</dbReference>